<gene>
    <name evidence="2" type="ordered locus">Msil_3281</name>
</gene>
<dbReference type="GO" id="GO:0016747">
    <property type="term" value="F:acyltransferase activity, transferring groups other than amino-acyl groups"/>
    <property type="evidence" value="ECO:0007669"/>
    <property type="project" value="InterPro"/>
</dbReference>
<evidence type="ECO:0000313" key="3">
    <source>
        <dbReference type="Proteomes" id="UP000002257"/>
    </source>
</evidence>
<dbReference type="InterPro" id="IPR016181">
    <property type="entry name" value="Acyl_CoA_acyltransferase"/>
</dbReference>
<name>B8EQH5_METSB</name>
<dbReference type="PROSITE" id="PS51186">
    <property type="entry name" value="GNAT"/>
    <property type="match status" value="1"/>
</dbReference>
<keyword evidence="3" id="KW-1185">Reference proteome</keyword>
<sequence length="214" mass="23287">MFPDLTSDDIFRLETKRLWLRWPRASDAGAIKSFASLEETARMTAAIPHPYPAGEAERFIFKARADNANGRAMVLVISQKGEGRPVIGLTSATLTDSGAIELGFMVSPSAWGKGYAAEAAQAHIEALFALTRADYICANARAHNPASRRVLEKCGFAYVDSGLDLLPARGGLHPCDRFRLSRKAWGAQRLSPQLPPMLHQTPDSMLAHLTIAGE</sequence>
<dbReference type="PANTHER" id="PTHR43792:SF1">
    <property type="entry name" value="N-ACETYLTRANSFERASE DOMAIN-CONTAINING PROTEIN"/>
    <property type="match status" value="1"/>
</dbReference>
<dbReference type="SUPFAM" id="SSF55729">
    <property type="entry name" value="Acyl-CoA N-acyltransferases (Nat)"/>
    <property type="match status" value="1"/>
</dbReference>
<proteinExistence type="predicted"/>
<keyword evidence="2" id="KW-0808">Transferase</keyword>
<dbReference type="InterPro" id="IPR051531">
    <property type="entry name" value="N-acetyltransferase"/>
</dbReference>
<dbReference type="OrthoDB" id="9804153at2"/>
<dbReference type="Gene3D" id="3.40.630.30">
    <property type="match status" value="1"/>
</dbReference>
<evidence type="ECO:0000259" key="1">
    <source>
        <dbReference type="PROSITE" id="PS51186"/>
    </source>
</evidence>
<organism evidence="2 3">
    <name type="scientific">Methylocella silvestris (strain DSM 15510 / CIP 108128 / LMG 27833 / NCIMB 13906 / BL2)</name>
    <dbReference type="NCBI Taxonomy" id="395965"/>
    <lineage>
        <taxon>Bacteria</taxon>
        <taxon>Pseudomonadati</taxon>
        <taxon>Pseudomonadota</taxon>
        <taxon>Alphaproteobacteria</taxon>
        <taxon>Hyphomicrobiales</taxon>
        <taxon>Beijerinckiaceae</taxon>
        <taxon>Methylocella</taxon>
    </lineage>
</organism>
<evidence type="ECO:0000313" key="2">
    <source>
        <dbReference type="EMBL" id="ACK52188.1"/>
    </source>
</evidence>
<dbReference type="KEGG" id="msl:Msil_3281"/>
<dbReference type="RefSeq" id="WP_012592257.1">
    <property type="nucleotide sequence ID" value="NC_011666.1"/>
</dbReference>
<dbReference type="AlphaFoldDB" id="B8EQH5"/>
<dbReference type="Pfam" id="PF13302">
    <property type="entry name" value="Acetyltransf_3"/>
    <property type="match status" value="1"/>
</dbReference>
<dbReference type="eggNOG" id="COG1670">
    <property type="taxonomic scope" value="Bacteria"/>
</dbReference>
<dbReference type="EMBL" id="CP001280">
    <property type="protein sequence ID" value="ACK52188.1"/>
    <property type="molecule type" value="Genomic_DNA"/>
</dbReference>
<dbReference type="Proteomes" id="UP000002257">
    <property type="component" value="Chromosome"/>
</dbReference>
<accession>B8EQH5</accession>
<dbReference type="HOGENOM" id="CLU_013985_3_4_5"/>
<protein>
    <submittedName>
        <fullName evidence="2">GCN5-related N-acetyltransferase</fullName>
    </submittedName>
</protein>
<feature type="domain" description="N-acetyltransferase" evidence="1">
    <location>
        <begin position="29"/>
        <end position="185"/>
    </location>
</feature>
<dbReference type="InterPro" id="IPR000182">
    <property type="entry name" value="GNAT_dom"/>
</dbReference>
<dbReference type="STRING" id="395965.Msil_3281"/>
<dbReference type="PANTHER" id="PTHR43792">
    <property type="entry name" value="GNAT FAMILY, PUTATIVE (AFU_ORTHOLOGUE AFUA_3G00765)-RELATED-RELATED"/>
    <property type="match status" value="1"/>
</dbReference>
<reference evidence="2 3" key="1">
    <citation type="journal article" date="2010" name="J. Bacteriol.">
        <title>Complete genome sequence of the aerobic facultative methanotroph Methylocella silvestris BL2.</title>
        <authorList>
            <person name="Chen Y."/>
            <person name="Crombie A."/>
            <person name="Rahman M.T."/>
            <person name="Dedysh S.N."/>
            <person name="Liesack W."/>
            <person name="Stott M.B."/>
            <person name="Alam M."/>
            <person name="Theisen A.R."/>
            <person name="Murrell J.C."/>
            <person name="Dunfield P.F."/>
        </authorList>
    </citation>
    <scope>NUCLEOTIDE SEQUENCE [LARGE SCALE GENOMIC DNA]</scope>
    <source>
        <strain evidence="3">DSM 15510 / CIP 108128 / LMG 27833 / NCIMB 13906 / BL2</strain>
    </source>
</reference>